<dbReference type="OrthoDB" id="9044749at2759"/>
<dbReference type="InterPro" id="IPR011993">
    <property type="entry name" value="PH-like_dom_sf"/>
</dbReference>
<dbReference type="Pfam" id="PF02759">
    <property type="entry name" value="RUN"/>
    <property type="match status" value="1"/>
</dbReference>
<dbReference type="PANTHER" id="PTHR46753">
    <property type="entry name" value="FYVE AND COILED-COIL DOMAIN-CONTAINING PROTEIN 1"/>
    <property type="match status" value="1"/>
</dbReference>
<keyword evidence="4" id="KW-1185">Reference proteome</keyword>
<dbReference type="InterPro" id="IPR001478">
    <property type="entry name" value="PDZ"/>
</dbReference>
<dbReference type="AlphaFoldDB" id="A0A8V1ANV5"/>
<reference evidence="3" key="2">
    <citation type="submission" date="2025-08" db="UniProtKB">
        <authorList>
            <consortium name="Ensembl"/>
        </authorList>
    </citation>
    <scope>IDENTIFICATION</scope>
    <source>
        <strain evidence="3">broiler</strain>
    </source>
</reference>
<dbReference type="SMART" id="SM00228">
    <property type="entry name" value="PDZ"/>
    <property type="match status" value="1"/>
</dbReference>
<dbReference type="Gene3D" id="2.30.42.10">
    <property type="match status" value="1"/>
</dbReference>
<evidence type="ECO:0000259" key="2">
    <source>
        <dbReference type="PROSITE" id="PS50826"/>
    </source>
</evidence>
<evidence type="ECO:0000259" key="1">
    <source>
        <dbReference type="PROSITE" id="PS50106"/>
    </source>
</evidence>
<name>A0A8V1ANV5_CHICK</name>
<proteinExistence type="predicted"/>
<gene>
    <name evidence="3" type="primary">LOC417372</name>
</gene>
<dbReference type="Gene3D" id="1.20.58.900">
    <property type="match status" value="1"/>
</dbReference>
<reference evidence="3" key="3">
    <citation type="submission" date="2025-09" db="UniProtKB">
        <authorList>
            <consortium name="Ensembl"/>
        </authorList>
    </citation>
    <scope>IDENTIFICATION</scope>
    <source>
        <strain evidence="3">broiler</strain>
    </source>
</reference>
<dbReference type="PANTHER" id="PTHR46753:SF3">
    <property type="entry name" value="PDZ DOMAIN-CONTAINING PROTEIN"/>
    <property type="match status" value="1"/>
</dbReference>
<feature type="domain" description="PDZ" evidence="1">
    <location>
        <begin position="220"/>
        <end position="287"/>
    </location>
</feature>
<dbReference type="InterPro" id="IPR037213">
    <property type="entry name" value="Run_dom_sf"/>
</dbReference>
<dbReference type="CDD" id="cd13168">
    <property type="entry name" value="PTB_LOC417372"/>
    <property type="match status" value="1"/>
</dbReference>
<dbReference type="PROSITE" id="PS50826">
    <property type="entry name" value="RUN"/>
    <property type="match status" value="1"/>
</dbReference>
<dbReference type="SUPFAM" id="SSF50156">
    <property type="entry name" value="PDZ domain-like"/>
    <property type="match status" value="1"/>
</dbReference>
<sequence>MAAREPLLSALKGFPPQHDSLFASRCVSPGGSSPDFPAGFPLLGGPRGTPMGAALPLYPTMPPIGAVLRLRADGAPCTDASPHLAAVCALLEGALRKGLRQPLWGFRRRDYWHCLEQLPLGEGGSSLRRASICTKALTAQGHGRCFLRSALQGKVLAVAMQQLAQSPRLQEFYDPSGSILANEELREPFLSLVLVLMEVDFSLDLQNCSFLDESWLLPVCVMYETVPCRALGMVVRYVDGRVIVIEVLPGSQAEVDEVVLAGDVLDEINGFSLRNAYRGQAGVMLQKLKGQPLSLRVLRWQGHNGEVYEPLLPYLEAVKEKEPHFQLQCGPRRCDKGEKRRVQGGRLLYNLQYLGQIGVGMFGGKEVLQKAIPAVLESHVAPREVLFDVKETEILVQEKASPKVLFRHCYPAVSCVGRCLKTSNVFAFCVVASPGSPKGSTFDCLVFASSSEQECEEIIQRIAAGFKHTEWFV</sequence>
<dbReference type="Proteomes" id="UP000000539">
    <property type="component" value="Chromosome 18"/>
</dbReference>
<dbReference type="SUPFAM" id="SSF140741">
    <property type="entry name" value="RUN domain-like"/>
    <property type="match status" value="1"/>
</dbReference>
<evidence type="ECO:0008006" key="5">
    <source>
        <dbReference type="Google" id="ProtNLM"/>
    </source>
</evidence>
<dbReference type="CDD" id="cd17682">
    <property type="entry name" value="RUN_RUFY4_like"/>
    <property type="match status" value="1"/>
</dbReference>
<feature type="domain" description="RUN" evidence="2">
    <location>
        <begin position="78"/>
        <end position="208"/>
    </location>
</feature>
<organism evidence="3 4">
    <name type="scientific">Gallus gallus</name>
    <name type="common">Chicken</name>
    <dbReference type="NCBI Taxonomy" id="9031"/>
    <lineage>
        <taxon>Eukaryota</taxon>
        <taxon>Metazoa</taxon>
        <taxon>Chordata</taxon>
        <taxon>Craniata</taxon>
        <taxon>Vertebrata</taxon>
        <taxon>Euteleostomi</taxon>
        <taxon>Archelosauria</taxon>
        <taxon>Archosauria</taxon>
        <taxon>Dinosauria</taxon>
        <taxon>Saurischia</taxon>
        <taxon>Theropoda</taxon>
        <taxon>Coelurosauria</taxon>
        <taxon>Aves</taxon>
        <taxon>Neognathae</taxon>
        <taxon>Galloanserae</taxon>
        <taxon>Galliformes</taxon>
        <taxon>Phasianidae</taxon>
        <taxon>Phasianinae</taxon>
        <taxon>Gallus</taxon>
    </lineage>
</organism>
<dbReference type="PROSITE" id="PS50106">
    <property type="entry name" value="PDZ"/>
    <property type="match status" value="1"/>
</dbReference>
<accession>A0A8V1ANV5</accession>
<dbReference type="Ensembl" id="ENSGALT00010072064.1">
    <property type="protein sequence ID" value="ENSGALP00010044754.1"/>
    <property type="gene ID" value="ENSGALG00010029788.1"/>
</dbReference>
<evidence type="ECO:0000313" key="4">
    <source>
        <dbReference type="Proteomes" id="UP000000539"/>
    </source>
</evidence>
<dbReference type="SUPFAM" id="SSF50729">
    <property type="entry name" value="PH domain-like"/>
    <property type="match status" value="1"/>
</dbReference>
<evidence type="ECO:0000313" key="3">
    <source>
        <dbReference type="Ensembl" id="ENSGALP00010044754.1"/>
    </source>
</evidence>
<reference evidence="3" key="1">
    <citation type="submission" date="2020-11" db="EMBL/GenBank/DDBJ databases">
        <title>Gallus gallus (Chicken) genome, bGalGal1, GRCg7b, maternal haplotype autosomes + Z &amp; W.</title>
        <authorList>
            <person name="Warren W."/>
            <person name="Formenti G."/>
            <person name="Fedrigo O."/>
            <person name="Haase B."/>
            <person name="Mountcastle J."/>
            <person name="Balacco J."/>
            <person name="Tracey A."/>
            <person name="Schneider V."/>
            <person name="Okimoto R."/>
            <person name="Cheng H."/>
            <person name="Hawken R."/>
            <person name="Howe K."/>
            <person name="Jarvis E.D."/>
        </authorList>
    </citation>
    <scope>NUCLEOTIDE SEQUENCE [LARGE SCALE GENOMIC DNA]</scope>
    <source>
        <strain evidence="3">Broiler</strain>
    </source>
</reference>
<dbReference type="InterPro" id="IPR004012">
    <property type="entry name" value="Run_dom"/>
</dbReference>
<protein>
    <recommendedName>
        <fullName evidence="5">PDZ domain-containing protein</fullName>
    </recommendedName>
</protein>
<dbReference type="GeneTree" id="ENSGT00940000167259"/>
<dbReference type="Gene3D" id="2.30.29.30">
    <property type="entry name" value="Pleckstrin-homology domain (PH domain)/Phosphotyrosine-binding domain (PTB)"/>
    <property type="match status" value="1"/>
</dbReference>
<dbReference type="InterPro" id="IPR036034">
    <property type="entry name" value="PDZ_sf"/>
</dbReference>